<dbReference type="InterPro" id="IPR001492">
    <property type="entry name" value="Flagellin"/>
</dbReference>
<keyword evidence="4" id="KW-0969">Cilium</keyword>
<sequence>MGLRINTNVASLNAQRNLGSTRISMNKSLEKLSSGQRINRAGDDAAGLAISENLKAQIKGLGQAERNAEDGISLVQIAEGALGEVSNILIRLRELGVQAASDTIGATERKFLNVEFEQLTSEVDRIANSTEFNRVPLLNGTGAVFDIQIGTRNDPISDRLTFDASSADVNVAALGLNLASVSDKISAQNSLTSIDQAIISVSGIRADFGALQNRLQSTVNNIQTSVENLAAANSRVRDTDIAAETAELTKQNILMTAGTSVLAQANSSTNNALSLIQAASQR</sequence>
<dbReference type="EMBL" id="CP025704">
    <property type="protein sequence ID" value="AUN96692.1"/>
    <property type="molecule type" value="Genomic_DNA"/>
</dbReference>
<dbReference type="Proteomes" id="UP000235584">
    <property type="component" value="Chromosome"/>
</dbReference>
<dbReference type="GO" id="GO:0005198">
    <property type="term" value="F:structural molecule activity"/>
    <property type="evidence" value="ECO:0007669"/>
    <property type="project" value="UniProtKB-UniRule"/>
</dbReference>
<evidence type="ECO:0000256" key="2">
    <source>
        <dbReference type="ARBA" id="ARBA00023143"/>
    </source>
</evidence>
<keyword evidence="2 3" id="KW-0975">Bacterial flagellum</keyword>
<dbReference type="PANTHER" id="PTHR42792">
    <property type="entry name" value="FLAGELLIN"/>
    <property type="match status" value="1"/>
</dbReference>
<dbReference type="OrthoDB" id="9789525at2"/>
<dbReference type="GO" id="GO:0009288">
    <property type="term" value="C:bacterial-type flagellum"/>
    <property type="evidence" value="ECO:0007669"/>
    <property type="project" value="UniProtKB-SubCell"/>
</dbReference>
<comment type="subcellular location">
    <subcellularLocation>
        <location evidence="3">Secreted</location>
    </subcellularLocation>
    <subcellularLocation>
        <location evidence="3">Bacterial flagellum</location>
    </subcellularLocation>
</comment>
<dbReference type="AlphaFoldDB" id="A0A2K9NMH4"/>
<dbReference type="PRINTS" id="PR00207">
    <property type="entry name" value="FLAGELLIN"/>
</dbReference>
<gene>
    <name evidence="4" type="ORF">C0V70_00920</name>
</gene>
<dbReference type="InterPro" id="IPR042187">
    <property type="entry name" value="Flagellin_C_sub2"/>
</dbReference>
<protein>
    <recommendedName>
        <fullName evidence="3">Flagellin</fullName>
    </recommendedName>
</protein>
<organism evidence="4 5">
    <name type="scientific">Bacteriovorax stolpii</name>
    <name type="common">Bdellovibrio stolpii</name>
    <dbReference type="NCBI Taxonomy" id="960"/>
    <lineage>
        <taxon>Bacteria</taxon>
        <taxon>Pseudomonadati</taxon>
        <taxon>Bdellovibrionota</taxon>
        <taxon>Bacteriovoracia</taxon>
        <taxon>Bacteriovoracales</taxon>
        <taxon>Bacteriovoracaceae</taxon>
        <taxon>Bacteriovorax</taxon>
    </lineage>
</organism>
<comment type="similarity">
    <text evidence="1 3">Belongs to the bacterial flagellin family.</text>
</comment>
<evidence type="ECO:0000256" key="3">
    <source>
        <dbReference type="RuleBase" id="RU362073"/>
    </source>
</evidence>
<evidence type="ECO:0000313" key="5">
    <source>
        <dbReference type="Proteomes" id="UP000235584"/>
    </source>
</evidence>
<evidence type="ECO:0000256" key="1">
    <source>
        <dbReference type="ARBA" id="ARBA00005709"/>
    </source>
</evidence>
<dbReference type="RefSeq" id="WP_102241987.1">
    <property type="nucleotide sequence ID" value="NZ_CP025704.1"/>
</dbReference>
<proteinExistence type="inferred from homology"/>
<evidence type="ECO:0000313" key="4">
    <source>
        <dbReference type="EMBL" id="AUN96692.1"/>
    </source>
</evidence>
<dbReference type="Pfam" id="PF00669">
    <property type="entry name" value="Flagellin_N"/>
    <property type="match status" value="1"/>
</dbReference>
<dbReference type="Gene3D" id="1.20.1330.10">
    <property type="entry name" value="f41 fragment of flagellin, N-terminal domain"/>
    <property type="match status" value="1"/>
</dbReference>
<keyword evidence="3" id="KW-0964">Secreted</keyword>
<accession>A0A2K9NMH4</accession>
<dbReference type="PANTHER" id="PTHR42792:SF2">
    <property type="entry name" value="FLAGELLIN"/>
    <property type="match status" value="1"/>
</dbReference>
<dbReference type="InterPro" id="IPR001029">
    <property type="entry name" value="Flagellin_N"/>
</dbReference>
<keyword evidence="4" id="KW-0966">Cell projection</keyword>
<name>A0A2K9NMH4_BACTC</name>
<keyword evidence="5" id="KW-1185">Reference proteome</keyword>
<dbReference type="InterPro" id="IPR046358">
    <property type="entry name" value="Flagellin_C"/>
</dbReference>
<keyword evidence="4" id="KW-0282">Flagellum</keyword>
<dbReference type="GO" id="GO:0005576">
    <property type="term" value="C:extracellular region"/>
    <property type="evidence" value="ECO:0007669"/>
    <property type="project" value="UniProtKB-SubCell"/>
</dbReference>
<reference evidence="4 5" key="1">
    <citation type="submission" date="2018-01" db="EMBL/GenBank/DDBJ databases">
        <title>Complete genome sequence of Bacteriovorax stolpii DSM12778.</title>
        <authorList>
            <person name="Tang B."/>
            <person name="Chang J."/>
        </authorList>
    </citation>
    <scope>NUCLEOTIDE SEQUENCE [LARGE SCALE GENOMIC DNA]</scope>
    <source>
        <strain evidence="4 5">DSM 12778</strain>
    </source>
</reference>
<dbReference type="Gene3D" id="6.10.10.10">
    <property type="entry name" value="Flagellar export chaperone, C-terminal domain"/>
    <property type="match status" value="1"/>
</dbReference>
<dbReference type="Pfam" id="PF00700">
    <property type="entry name" value="Flagellin_C"/>
    <property type="match status" value="1"/>
</dbReference>
<dbReference type="SUPFAM" id="SSF64518">
    <property type="entry name" value="Phase 1 flagellin"/>
    <property type="match status" value="1"/>
</dbReference>
<comment type="function">
    <text evidence="3">Flagellin is the subunit protein which polymerizes to form the filaments of bacterial flagella.</text>
</comment>
<dbReference type="KEGG" id="bsto:C0V70_00920"/>